<feature type="region of interest" description="Disordered" evidence="1">
    <location>
        <begin position="220"/>
        <end position="315"/>
    </location>
</feature>
<feature type="compositionally biased region" description="Pro residues" evidence="1">
    <location>
        <begin position="158"/>
        <end position="168"/>
    </location>
</feature>
<dbReference type="PROSITE" id="PS50866">
    <property type="entry name" value="GOLD"/>
    <property type="match status" value="1"/>
</dbReference>
<feature type="compositionally biased region" description="Basic and acidic residues" evidence="1">
    <location>
        <begin position="300"/>
        <end position="315"/>
    </location>
</feature>
<dbReference type="Proteomes" id="UP000002630">
    <property type="component" value="Linkage Group LG18"/>
</dbReference>
<dbReference type="AlphaFoldDB" id="D7FIZ0"/>
<sequence length="315" mass="32611">MMPLAVLHKTSHDAVQILVASAKSFEEFVDEQLQEDGSGQVLRREGGTGLLVPRGKQLSQAFIVAPGCCLCWEFRVKDYDLGFALRRRFQGMGGSTEEDIFELKRYSSAETFQGRWTANSDSDAPAVVIMVWDNSYSCLRPKTLAYKAQVNRPGIDPAAPPPPPPPTPAATSAAQPPVAFGGSVGSVGGAEDTEAFAIDESEGEETSAYSAGVGTDRARVAVGSGGGGGEEEGGGEGDKGGVDASATTTSRRQGADPTIRGKGGGEGEGWREMEGEGVPKTVNIEDFLAMPETGSGDGGGGDRDGAAADDDSASK</sequence>
<feature type="region of interest" description="Disordered" evidence="1">
    <location>
        <begin position="152"/>
        <end position="187"/>
    </location>
</feature>
<feature type="domain" description="GOLD" evidence="2">
    <location>
        <begin position="26"/>
        <end position="150"/>
    </location>
</feature>
<dbReference type="EMBL" id="FN647904">
    <property type="protein sequence ID" value="CBJ49029.1"/>
    <property type="molecule type" value="Genomic_DNA"/>
</dbReference>
<feature type="compositionally biased region" description="Low complexity" evidence="1">
    <location>
        <begin position="169"/>
        <end position="181"/>
    </location>
</feature>
<dbReference type="Gene3D" id="2.60.120.680">
    <property type="entry name" value="GOLD domain"/>
    <property type="match status" value="1"/>
</dbReference>
<feature type="compositionally biased region" description="Basic and acidic residues" evidence="1">
    <location>
        <begin position="263"/>
        <end position="274"/>
    </location>
</feature>
<accession>D7FIZ0</accession>
<dbReference type="eggNOG" id="ENOG502T2M0">
    <property type="taxonomic scope" value="Eukaryota"/>
</dbReference>
<dbReference type="EMBL" id="FN649743">
    <property type="protein sequence ID" value="CBJ49029.1"/>
    <property type="molecule type" value="Genomic_DNA"/>
</dbReference>
<protein>
    <recommendedName>
        <fullName evidence="2">GOLD domain-containing protein</fullName>
    </recommendedName>
</protein>
<proteinExistence type="predicted"/>
<dbReference type="STRING" id="2880.D7FIZ0"/>
<evidence type="ECO:0000313" key="4">
    <source>
        <dbReference type="Proteomes" id="UP000002630"/>
    </source>
</evidence>
<dbReference type="InParanoid" id="D7FIZ0"/>
<dbReference type="OrthoDB" id="1434354at2759"/>
<evidence type="ECO:0000256" key="1">
    <source>
        <dbReference type="SAM" id="MobiDB-lite"/>
    </source>
</evidence>
<gene>
    <name evidence="3" type="ORF">Esi_0125_0007</name>
</gene>
<dbReference type="InterPro" id="IPR036598">
    <property type="entry name" value="GOLD_dom_sf"/>
</dbReference>
<name>D7FIZ0_ECTSI</name>
<reference evidence="3 4" key="1">
    <citation type="journal article" date="2010" name="Nature">
        <title>The Ectocarpus genome and the independent evolution of multicellularity in brown algae.</title>
        <authorList>
            <person name="Cock J.M."/>
            <person name="Sterck L."/>
            <person name="Rouze P."/>
            <person name="Scornet D."/>
            <person name="Allen A.E."/>
            <person name="Amoutzias G."/>
            <person name="Anthouard V."/>
            <person name="Artiguenave F."/>
            <person name="Aury J.M."/>
            <person name="Badger J.H."/>
            <person name="Beszteri B."/>
            <person name="Billiau K."/>
            <person name="Bonnet E."/>
            <person name="Bothwell J.H."/>
            <person name="Bowler C."/>
            <person name="Boyen C."/>
            <person name="Brownlee C."/>
            <person name="Carrano C.J."/>
            <person name="Charrier B."/>
            <person name="Cho G.Y."/>
            <person name="Coelho S.M."/>
            <person name="Collen J."/>
            <person name="Corre E."/>
            <person name="Da Silva C."/>
            <person name="Delage L."/>
            <person name="Delaroque N."/>
            <person name="Dittami S.M."/>
            <person name="Doulbeau S."/>
            <person name="Elias M."/>
            <person name="Farnham G."/>
            <person name="Gachon C.M."/>
            <person name="Gschloessl B."/>
            <person name="Heesch S."/>
            <person name="Jabbari K."/>
            <person name="Jubin C."/>
            <person name="Kawai H."/>
            <person name="Kimura K."/>
            <person name="Kloareg B."/>
            <person name="Kupper F.C."/>
            <person name="Lang D."/>
            <person name="Le Bail A."/>
            <person name="Leblanc C."/>
            <person name="Lerouge P."/>
            <person name="Lohr M."/>
            <person name="Lopez P.J."/>
            <person name="Martens C."/>
            <person name="Maumus F."/>
            <person name="Michel G."/>
            <person name="Miranda-Saavedra D."/>
            <person name="Morales J."/>
            <person name="Moreau H."/>
            <person name="Motomura T."/>
            <person name="Nagasato C."/>
            <person name="Napoli C.A."/>
            <person name="Nelson D.R."/>
            <person name="Nyvall-Collen P."/>
            <person name="Peters A.F."/>
            <person name="Pommier C."/>
            <person name="Potin P."/>
            <person name="Poulain J."/>
            <person name="Quesneville H."/>
            <person name="Read B."/>
            <person name="Rensing S.A."/>
            <person name="Ritter A."/>
            <person name="Rousvoal S."/>
            <person name="Samanta M."/>
            <person name="Samson G."/>
            <person name="Schroeder D.C."/>
            <person name="Segurens B."/>
            <person name="Strittmatter M."/>
            <person name="Tonon T."/>
            <person name="Tregear J.W."/>
            <person name="Valentin K."/>
            <person name="von Dassow P."/>
            <person name="Yamagishi T."/>
            <person name="Van de Peer Y."/>
            <person name="Wincker P."/>
        </authorList>
    </citation>
    <scope>NUCLEOTIDE SEQUENCE [LARGE SCALE GENOMIC DNA]</scope>
    <source>
        <strain evidence="4">Ec32 / CCAP1310/4</strain>
    </source>
</reference>
<organism evidence="3 4">
    <name type="scientific">Ectocarpus siliculosus</name>
    <name type="common">Brown alga</name>
    <name type="synonym">Conferva siliculosa</name>
    <dbReference type="NCBI Taxonomy" id="2880"/>
    <lineage>
        <taxon>Eukaryota</taxon>
        <taxon>Sar</taxon>
        <taxon>Stramenopiles</taxon>
        <taxon>Ochrophyta</taxon>
        <taxon>PX clade</taxon>
        <taxon>Phaeophyceae</taxon>
        <taxon>Ectocarpales</taxon>
        <taxon>Ectocarpaceae</taxon>
        <taxon>Ectocarpus</taxon>
    </lineage>
</organism>
<keyword evidence="4" id="KW-1185">Reference proteome</keyword>
<evidence type="ECO:0000259" key="2">
    <source>
        <dbReference type="PROSITE" id="PS50866"/>
    </source>
</evidence>
<dbReference type="InterPro" id="IPR009038">
    <property type="entry name" value="GOLD_dom"/>
</dbReference>
<dbReference type="SUPFAM" id="SSF101576">
    <property type="entry name" value="Supernatant protein factor (SPF), C-terminal domain"/>
    <property type="match status" value="1"/>
</dbReference>
<evidence type="ECO:0000313" key="3">
    <source>
        <dbReference type="EMBL" id="CBJ49029.1"/>
    </source>
</evidence>